<evidence type="ECO:0000256" key="1">
    <source>
        <dbReference type="SAM" id="MobiDB-lite"/>
    </source>
</evidence>
<evidence type="ECO:0000313" key="2">
    <source>
        <dbReference type="EMBL" id="KAG5511407.1"/>
    </source>
</evidence>
<evidence type="ECO:0000313" key="3">
    <source>
        <dbReference type="Proteomes" id="UP000674318"/>
    </source>
</evidence>
<protein>
    <submittedName>
        <fullName evidence="2">Uncharacterized protein</fullName>
    </submittedName>
</protein>
<reference evidence="2 3" key="1">
    <citation type="submission" date="2021-02" db="EMBL/GenBank/DDBJ databases">
        <title>Porcisia hertigi Genome sequencing and assembly.</title>
        <authorList>
            <person name="Almutairi H."/>
            <person name="Gatherer D."/>
        </authorList>
    </citation>
    <scope>NUCLEOTIDE SEQUENCE [LARGE SCALE GENOMIC DNA]</scope>
    <source>
        <strain evidence="2 3">C119</strain>
    </source>
</reference>
<accession>A0A836LKT2</accession>
<name>A0A836LKT2_9TRYP</name>
<organism evidence="2 3">
    <name type="scientific">Porcisia hertigi</name>
    <dbReference type="NCBI Taxonomy" id="2761500"/>
    <lineage>
        <taxon>Eukaryota</taxon>
        <taxon>Discoba</taxon>
        <taxon>Euglenozoa</taxon>
        <taxon>Kinetoplastea</taxon>
        <taxon>Metakinetoplastina</taxon>
        <taxon>Trypanosomatida</taxon>
        <taxon>Trypanosomatidae</taxon>
        <taxon>Leishmaniinae</taxon>
        <taxon>Porcisia</taxon>
    </lineage>
</organism>
<dbReference type="Proteomes" id="UP000674318">
    <property type="component" value="Unassembled WGS sequence"/>
</dbReference>
<feature type="region of interest" description="Disordered" evidence="1">
    <location>
        <begin position="603"/>
        <end position="626"/>
    </location>
</feature>
<proteinExistence type="predicted"/>
<sequence>MSFTWLHALRTHAMRTNTTPASPAARRHLFDQLCATHLRNLPNAQLQPDGLPVLREVRWSLLREGTPADKAELLEHIMRQYSNASEKAMYAMSTASSVTGAMSGAADAQRKHSANEKSFAYSSQDVLSQRTTGNGSFGGSGSSSSPDAQLSDMNMLEQLQQLLLEQVQCLVEAKVSDIPLSARHYRYPMRSPLLATVSPELPLLLLEELMQQGSAASSTPSTIDWEARVDCCVGLAAAGHVQEALALCGDDGSAFRAVIRRVGSHRRDGWRCAWALAEASSLSRVLDDATAAADGAASLNWLRGVLEAVDLRYRAAVAVRQPAGAGGRLSASVNTERDDVFEWVNRLRRLMVSSIKGSVSDPEVQRQPQQRVSTTALRLIMDTYLSVCPANRWRDAVGAVLELIEVGRKAPAVAQTAPGVNRYGDAVTLGRLMSMLQVAGQPWMVLLFFYGDSLALQASFLGSRDDGSIQSPESDGAAKWQVSDKAVQAKVEEYVRAARDAGRLTVATGTMLGKRDKHHAAIYNHTMVALAATGHHAEAMIFYHTLPVLLVNRYTHWSVLQLFLRPTHDGCAASALRSSDNYNHCVHALRGVIQMSIAGSATANGRTQANSDDDPQPKTAMRSARDQSSVWEAMALWAALRQDAETVALCAAHAPLASRYTHLIALLSAAAAARGDGWSAAQAHVRHICASPRTTLKALSMATAVMASFFPRWSDCSAEAELAARAVLFDEVARSMARLVGHSQSRMDELLQLLVDYSVSLRRRRRTPMTPQDEAAALDDILVKENILASTMNLARPRVVCVSDSDGNHQSSDKSGADDTRVWRTLVHVMSSVAELQGLSAARAAPALVSAGVPADMAIDLLSI</sequence>
<dbReference type="KEGG" id="phet:94293386"/>
<dbReference type="GeneID" id="94293386"/>
<gene>
    <name evidence="2" type="ORF">JKF63_07370</name>
</gene>
<keyword evidence="3" id="KW-1185">Reference proteome</keyword>
<feature type="region of interest" description="Disordered" evidence="1">
    <location>
        <begin position="130"/>
        <end position="149"/>
    </location>
</feature>
<dbReference type="OrthoDB" id="273355at2759"/>
<dbReference type="RefSeq" id="XP_067759619.1">
    <property type="nucleotide sequence ID" value="XM_067903309.1"/>
</dbReference>
<dbReference type="AlphaFoldDB" id="A0A836LKT2"/>
<dbReference type="EMBL" id="JAFJZO010000005">
    <property type="protein sequence ID" value="KAG5511407.1"/>
    <property type="molecule type" value="Genomic_DNA"/>
</dbReference>
<comment type="caution">
    <text evidence="2">The sequence shown here is derived from an EMBL/GenBank/DDBJ whole genome shotgun (WGS) entry which is preliminary data.</text>
</comment>